<keyword evidence="1" id="KW-0472">Membrane</keyword>
<proteinExistence type="predicted"/>
<reference evidence="2" key="1">
    <citation type="submission" date="2018-06" db="EMBL/GenBank/DDBJ databases">
        <authorList>
            <person name="Ashton P.M."/>
            <person name="Dallman T."/>
            <person name="Nair S."/>
            <person name="De Pinna E."/>
            <person name="Peters T."/>
            <person name="Grant K."/>
        </authorList>
    </citation>
    <scope>NUCLEOTIDE SEQUENCE</scope>
    <source>
        <strain evidence="2">529860</strain>
    </source>
</reference>
<protein>
    <submittedName>
        <fullName evidence="2">Uncharacterized protein</fullName>
    </submittedName>
</protein>
<dbReference type="EMBL" id="AAGVLN010000036">
    <property type="protein sequence ID" value="EBS4265317.1"/>
    <property type="molecule type" value="Genomic_DNA"/>
</dbReference>
<organism evidence="2">
    <name type="scientific">Salmonella enterica subsp. enterica serovar Schwarzengrund</name>
    <dbReference type="NCBI Taxonomy" id="340190"/>
    <lineage>
        <taxon>Bacteria</taxon>
        <taxon>Pseudomonadati</taxon>
        <taxon>Pseudomonadota</taxon>
        <taxon>Gammaproteobacteria</taxon>
        <taxon>Enterobacterales</taxon>
        <taxon>Enterobacteriaceae</taxon>
        <taxon>Salmonella</taxon>
    </lineage>
</organism>
<accession>A0A5U9UQ12</accession>
<feature type="transmembrane region" description="Helical" evidence="1">
    <location>
        <begin position="64"/>
        <end position="82"/>
    </location>
</feature>
<evidence type="ECO:0000256" key="1">
    <source>
        <dbReference type="SAM" id="Phobius"/>
    </source>
</evidence>
<comment type="caution">
    <text evidence="2">The sequence shown here is derived from an EMBL/GenBank/DDBJ whole genome shotgun (WGS) entry which is preliminary data.</text>
</comment>
<dbReference type="AlphaFoldDB" id="A0A5U9UQ12"/>
<keyword evidence="1" id="KW-0812">Transmembrane</keyword>
<sequence>MSVRFCDACQGGGAYGKTAPPWPYRFPVKFLLGIFQEISAPPVSRYRSPQPNDRAQRVSERGSGISSVSHILLTLCCSIFLLPHKALS</sequence>
<evidence type="ECO:0000313" key="2">
    <source>
        <dbReference type="EMBL" id="EBS4265317.1"/>
    </source>
</evidence>
<keyword evidence="1" id="KW-1133">Transmembrane helix</keyword>
<gene>
    <name evidence="2" type="ORF">DP864_23810</name>
</gene>
<name>A0A5U9UQ12_SALET</name>